<evidence type="ECO:0000256" key="2">
    <source>
        <dbReference type="ARBA" id="ARBA00005120"/>
    </source>
</evidence>
<feature type="active site" description="Schiff-base intermediate with substrate" evidence="12 14">
    <location>
        <position position="164"/>
    </location>
</feature>
<keyword evidence="9 12" id="KW-0456">Lyase</keyword>
<dbReference type="EMBL" id="DWWL01000007">
    <property type="protein sequence ID" value="HJC46742.1"/>
    <property type="molecule type" value="Genomic_DNA"/>
</dbReference>
<comment type="subunit">
    <text evidence="12">Homotetramer; dimer of dimers.</text>
</comment>
<dbReference type="Pfam" id="PF00701">
    <property type="entry name" value="DHDPS"/>
    <property type="match status" value="1"/>
</dbReference>
<dbReference type="GO" id="GO:0005829">
    <property type="term" value="C:cytosol"/>
    <property type="evidence" value="ECO:0007669"/>
    <property type="project" value="TreeGrafter"/>
</dbReference>
<accession>A0A9D2P9P4</accession>
<dbReference type="InterPro" id="IPR005263">
    <property type="entry name" value="DapA"/>
</dbReference>
<comment type="caution">
    <text evidence="12">Was originally thought to be a dihydrodipicolinate synthase (DHDPS), catalyzing the condensation of (S)-aspartate-beta-semialdehyde [(S)-ASA] and pyruvate to dihydrodipicolinate (DHDP). However, it was shown in E.coli that the product of the enzymatic reaction is not dihydrodipicolinate but in fact (4S)-4-hydroxy-2,3,4,5-tetrahydro-(2S)-dipicolinic acid (HTPA), and that the consecutive dehydration reaction leading to DHDP is not spontaneous but catalyzed by DapB.</text>
</comment>
<evidence type="ECO:0000256" key="11">
    <source>
        <dbReference type="ARBA" id="ARBA00047836"/>
    </source>
</evidence>
<feature type="binding site" evidence="12 15">
    <location>
        <position position="206"/>
    </location>
    <ligand>
        <name>pyruvate</name>
        <dbReference type="ChEBI" id="CHEBI:15361"/>
    </ligand>
</feature>
<evidence type="ECO:0000256" key="7">
    <source>
        <dbReference type="ARBA" id="ARBA00022915"/>
    </source>
</evidence>
<feature type="site" description="Part of a proton relay during catalysis" evidence="12">
    <location>
        <position position="109"/>
    </location>
</feature>
<evidence type="ECO:0000256" key="15">
    <source>
        <dbReference type="PIRSR" id="PIRSR001365-2"/>
    </source>
</evidence>
<dbReference type="PIRSF" id="PIRSF001365">
    <property type="entry name" value="DHDPS"/>
    <property type="match status" value="1"/>
</dbReference>
<evidence type="ECO:0000256" key="1">
    <source>
        <dbReference type="ARBA" id="ARBA00003294"/>
    </source>
</evidence>
<feature type="active site" description="Proton donor/acceptor" evidence="12 14">
    <location>
        <position position="135"/>
    </location>
</feature>
<keyword evidence="6 12" id="KW-0028">Amino-acid biosynthesis</keyword>
<reference evidence="16" key="2">
    <citation type="submission" date="2021-04" db="EMBL/GenBank/DDBJ databases">
        <authorList>
            <person name="Gilroy R."/>
        </authorList>
    </citation>
    <scope>NUCLEOTIDE SEQUENCE</scope>
    <source>
        <strain evidence="16">CHK183-5548</strain>
    </source>
</reference>
<keyword evidence="7 12" id="KW-0220">Diaminopimelate biosynthesis</keyword>
<evidence type="ECO:0000313" key="16">
    <source>
        <dbReference type="EMBL" id="HJC46742.1"/>
    </source>
</evidence>
<evidence type="ECO:0000256" key="5">
    <source>
        <dbReference type="ARBA" id="ARBA00022490"/>
    </source>
</evidence>
<gene>
    <name evidence="12 16" type="primary">dapA</name>
    <name evidence="16" type="ORF">IAA04_01665</name>
</gene>
<protein>
    <recommendedName>
        <fullName evidence="4 12">4-hydroxy-tetrahydrodipicolinate synthase</fullName>
        <shortName evidence="12">HTPA synthase</shortName>
        <ecNumber evidence="4 12">4.3.3.7</ecNumber>
    </recommendedName>
</protein>
<evidence type="ECO:0000256" key="14">
    <source>
        <dbReference type="PIRSR" id="PIRSR001365-1"/>
    </source>
</evidence>
<dbReference type="CDD" id="cd00950">
    <property type="entry name" value="DHDPS"/>
    <property type="match status" value="1"/>
</dbReference>
<dbReference type="EC" id="4.3.3.7" evidence="4 12"/>
<evidence type="ECO:0000256" key="6">
    <source>
        <dbReference type="ARBA" id="ARBA00022605"/>
    </source>
</evidence>
<proteinExistence type="inferred from homology"/>
<dbReference type="InterPro" id="IPR013785">
    <property type="entry name" value="Aldolase_TIM"/>
</dbReference>
<comment type="subcellular location">
    <subcellularLocation>
        <location evidence="12">Cytoplasm</location>
    </subcellularLocation>
</comment>
<evidence type="ECO:0000256" key="8">
    <source>
        <dbReference type="ARBA" id="ARBA00023154"/>
    </source>
</evidence>
<dbReference type="InterPro" id="IPR002220">
    <property type="entry name" value="DapA-like"/>
</dbReference>
<feature type="site" description="Part of a proton relay during catalysis" evidence="12">
    <location>
        <position position="46"/>
    </location>
</feature>
<feature type="binding site" evidence="12 15">
    <location>
        <position position="47"/>
    </location>
    <ligand>
        <name>pyruvate</name>
        <dbReference type="ChEBI" id="CHEBI:15361"/>
    </ligand>
</feature>
<evidence type="ECO:0000256" key="10">
    <source>
        <dbReference type="ARBA" id="ARBA00023270"/>
    </source>
</evidence>
<comment type="similarity">
    <text evidence="3 12 13">Belongs to the DapA family.</text>
</comment>
<keyword evidence="8 12" id="KW-0457">Lysine biosynthesis</keyword>
<dbReference type="GO" id="GO:0019877">
    <property type="term" value="P:diaminopimelate biosynthetic process"/>
    <property type="evidence" value="ECO:0007669"/>
    <property type="project" value="UniProtKB-UniRule"/>
</dbReference>
<name>A0A9D2P9P4_9FIRM</name>
<dbReference type="GO" id="GO:0008840">
    <property type="term" value="F:4-hydroxy-tetrahydrodipicolinate synthase activity"/>
    <property type="evidence" value="ECO:0007669"/>
    <property type="project" value="UniProtKB-UniRule"/>
</dbReference>
<dbReference type="SMART" id="SM01130">
    <property type="entry name" value="DHDPS"/>
    <property type="match status" value="1"/>
</dbReference>
<dbReference type="NCBIfam" id="TIGR00674">
    <property type="entry name" value="dapA"/>
    <property type="match status" value="1"/>
</dbReference>
<evidence type="ECO:0000256" key="3">
    <source>
        <dbReference type="ARBA" id="ARBA00007592"/>
    </source>
</evidence>
<dbReference type="GO" id="GO:0009089">
    <property type="term" value="P:lysine biosynthetic process via diaminopimelate"/>
    <property type="evidence" value="ECO:0007669"/>
    <property type="project" value="UniProtKB-UniRule"/>
</dbReference>
<comment type="catalytic activity">
    <reaction evidence="11 12">
        <text>L-aspartate 4-semialdehyde + pyruvate = (2S,4S)-4-hydroxy-2,3,4,5-tetrahydrodipicolinate + H2O + H(+)</text>
        <dbReference type="Rhea" id="RHEA:34171"/>
        <dbReference type="ChEBI" id="CHEBI:15361"/>
        <dbReference type="ChEBI" id="CHEBI:15377"/>
        <dbReference type="ChEBI" id="CHEBI:15378"/>
        <dbReference type="ChEBI" id="CHEBI:67139"/>
        <dbReference type="ChEBI" id="CHEBI:537519"/>
        <dbReference type="EC" id="4.3.3.7"/>
    </reaction>
</comment>
<comment type="function">
    <text evidence="1 12">Catalyzes the condensation of (S)-aspartate-beta-semialdehyde [(S)-ASA] and pyruvate to 4-hydroxy-tetrahydrodipicolinate (HTPA).</text>
</comment>
<dbReference type="PRINTS" id="PR00146">
    <property type="entry name" value="DHPICSNTHASE"/>
</dbReference>
<dbReference type="Gene3D" id="3.20.20.70">
    <property type="entry name" value="Aldolase class I"/>
    <property type="match status" value="1"/>
</dbReference>
<dbReference type="PANTHER" id="PTHR12128">
    <property type="entry name" value="DIHYDRODIPICOLINATE SYNTHASE"/>
    <property type="match status" value="1"/>
</dbReference>
<sequence length="298" mass="31714">MAIFEGAGVALITPFHEDGSINYEKLDELVEAQIAGGIDSIIACGTTAESATMDHDEHNSVIRFICERVHGRVPVIAGTGSNCTQTAVELSLEAKKSGADGLLLVSPYYNKATQKGLIAHFSAVAEAVDLPILLYNIQSRTGVNIEPATIVHLCRNVKNIVGVKEASGNISQIAAIMSMADGCVDLYSGNDDQIVPLLSLGGKGVISVLANVAPRQTHDMCQAYFDGDVKKSAAMQLEAIPLISALFCEVNPIPVKAAMNLMGMGVGPLRLPLTEMEPEHKERLKRELMAYGLLAQEG</sequence>
<dbReference type="AlphaFoldDB" id="A0A9D2P9P4"/>
<evidence type="ECO:0000256" key="9">
    <source>
        <dbReference type="ARBA" id="ARBA00023239"/>
    </source>
</evidence>
<organism evidence="16 17">
    <name type="scientific">Candidatus Lachnoclostridium pullistercoris</name>
    <dbReference type="NCBI Taxonomy" id="2838632"/>
    <lineage>
        <taxon>Bacteria</taxon>
        <taxon>Bacillati</taxon>
        <taxon>Bacillota</taxon>
        <taxon>Clostridia</taxon>
        <taxon>Lachnospirales</taxon>
        <taxon>Lachnospiraceae</taxon>
    </lineage>
</organism>
<reference evidence="16" key="1">
    <citation type="journal article" date="2021" name="PeerJ">
        <title>Extensive microbial diversity within the chicken gut microbiome revealed by metagenomics and culture.</title>
        <authorList>
            <person name="Gilroy R."/>
            <person name="Ravi A."/>
            <person name="Getino M."/>
            <person name="Pursley I."/>
            <person name="Horton D.L."/>
            <person name="Alikhan N.F."/>
            <person name="Baker D."/>
            <person name="Gharbi K."/>
            <person name="Hall N."/>
            <person name="Watson M."/>
            <person name="Adriaenssens E.M."/>
            <person name="Foster-Nyarko E."/>
            <person name="Jarju S."/>
            <person name="Secka A."/>
            <person name="Antonio M."/>
            <person name="Oren A."/>
            <person name="Chaudhuri R.R."/>
            <person name="La Ragione R."/>
            <person name="Hildebrand F."/>
            <person name="Pallen M.J."/>
        </authorList>
    </citation>
    <scope>NUCLEOTIDE SEQUENCE</scope>
    <source>
        <strain evidence="16">CHK183-5548</strain>
    </source>
</reference>
<dbReference type="HAMAP" id="MF_00418">
    <property type="entry name" value="DapA"/>
    <property type="match status" value="1"/>
</dbReference>
<keyword evidence="10 12" id="KW-0704">Schiff base</keyword>
<dbReference type="Proteomes" id="UP000823883">
    <property type="component" value="Unassembled WGS sequence"/>
</dbReference>
<evidence type="ECO:0000256" key="4">
    <source>
        <dbReference type="ARBA" id="ARBA00012086"/>
    </source>
</evidence>
<dbReference type="PANTHER" id="PTHR12128:SF66">
    <property type="entry name" value="4-HYDROXY-2-OXOGLUTARATE ALDOLASE, MITOCHONDRIAL"/>
    <property type="match status" value="1"/>
</dbReference>
<comment type="caution">
    <text evidence="16">The sequence shown here is derived from an EMBL/GenBank/DDBJ whole genome shotgun (WGS) entry which is preliminary data.</text>
</comment>
<comment type="pathway">
    <text evidence="2 12">Amino-acid biosynthesis; L-lysine biosynthesis via DAP pathway; (S)-tetrahydrodipicolinate from L-aspartate: step 3/4.</text>
</comment>
<keyword evidence="5 12" id="KW-0963">Cytoplasm</keyword>
<evidence type="ECO:0000256" key="13">
    <source>
        <dbReference type="PIRNR" id="PIRNR001365"/>
    </source>
</evidence>
<evidence type="ECO:0000256" key="12">
    <source>
        <dbReference type="HAMAP-Rule" id="MF_00418"/>
    </source>
</evidence>
<evidence type="ECO:0000313" key="17">
    <source>
        <dbReference type="Proteomes" id="UP000823883"/>
    </source>
</evidence>
<dbReference type="SUPFAM" id="SSF51569">
    <property type="entry name" value="Aldolase"/>
    <property type="match status" value="1"/>
</dbReference>